<keyword evidence="1" id="KW-0732">Signal</keyword>
<evidence type="ECO:0000256" key="1">
    <source>
        <dbReference type="SAM" id="SignalP"/>
    </source>
</evidence>
<dbReference type="InterPro" id="IPR025648">
    <property type="entry name" value="DUF4358"/>
</dbReference>
<feature type="signal peptide" evidence="1">
    <location>
        <begin position="1"/>
        <end position="21"/>
    </location>
</feature>
<dbReference type="EMBL" id="SLUK01000007">
    <property type="protein sequence ID" value="TCL42910.1"/>
    <property type="molecule type" value="Genomic_DNA"/>
</dbReference>
<keyword evidence="3" id="KW-1185">Reference proteome</keyword>
<evidence type="ECO:0000313" key="3">
    <source>
        <dbReference type="Proteomes" id="UP000294682"/>
    </source>
</evidence>
<dbReference type="RefSeq" id="WP_132084675.1">
    <property type="nucleotide sequence ID" value="NZ_SLUK01000007.1"/>
</dbReference>
<dbReference type="Pfam" id="PF14270">
    <property type="entry name" value="DUF4358"/>
    <property type="match status" value="1"/>
</dbReference>
<protein>
    <submittedName>
        <fullName evidence="2">Uncharacterized protein DUF4358</fullName>
    </submittedName>
</protein>
<dbReference type="AlphaFoldDB" id="A0A9X8UIL1"/>
<organism evidence="2 3">
    <name type="scientific">Harryflintia acetispora</name>
    <dbReference type="NCBI Taxonomy" id="1849041"/>
    <lineage>
        <taxon>Bacteria</taxon>
        <taxon>Bacillati</taxon>
        <taxon>Bacillota</taxon>
        <taxon>Clostridia</taxon>
        <taxon>Eubacteriales</taxon>
        <taxon>Oscillospiraceae</taxon>
        <taxon>Harryflintia</taxon>
    </lineage>
</organism>
<name>A0A9X8UIL1_9FIRM</name>
<dbReference type="PROSITE" id="PS51257">
    <property type="entry name" value="PROKAR_LIPOPROTEIN"/>
    <property type="match status" value="1"/>
</dbReference>
<comment type="caution">
    <text evidence="2">The sequence shown here is derived from an EMBL/GenBank/DDBJ whole genome shotgun (WGS) entry which is preliminary data.</text>
</comment>
<proteinExistence type="predicted"/>
<sequence length="158" mass="16858">MTLKRFGALLLASALSVTILAGCGEKGGESAIDADATAQSVMEKGGYTEELVKQEDSVIGASYPLLDLTQVESYAVYVSGSGATPEEVAIVTAKSDSDVESVRAAIDRRVDDLKFNFQDYHPEEMPKIESAVIVQKGRTVMLAICPGSDAVRELLEKL</sequence>
<gene>
    <name evidence="2" type="ORF">EDD78_10711</name>
</gene>
<evidence type="ECO:0000313" key="2">
    <source>
        <dbReference type="EMBL" id="TCL42910.1"/>
    </source>
</evidence>
<feature type="chain" id="PRO_5040806248" evidence="1">
    <location>
        <begin position="22"/>
        <end position="158"/>
    </location>
</feature>
<accession>A0A9X8UIL1</accession>
<reference evidence="2 3" key="1">
    <citation type="submission" date="2019-03" db="EMBL/GenBank/DDBJ databases">
        <title>Genomic Encyclopedia of Type Strains, Phase IV (KMG-IV): sequencing the most valuable type-strain genomes for metagenomic binning, comparative biology and taxonomic classification.</title>
        <authorList>
            <person name="Goeker M."/>
        </authorList>
    </citation>
    <scope>NUCLEOTIDE SEQUENCE [LARGE SCALE GENOMIC DNA]</scope>
    <source>
        <strain evidence="2 3">DSM 100433</strain>
    </source>
</reference>
<dbReference type="Proteomes" id="UP000294682">
    <property type="component" value="Unassembled WGS sequence"/>
</dbReference>